<accession>A0A7S7LSZ4</accession>
<reference evidence="3 4" key="1">
    <citation type="submission" date="2020-05" db="EMBL/GenBank/DDBJ databases">
        <title>Sulfurimonas marisnigri, sp. nov., and Sulfurimonas baltica, sp. nov., manganese oxide reducing chemolithoautotrophs of the class Epsilonproteobacteria isolated from the pelagic redoxclines of the Black and Baltic Seas and emended description of the genus Sulfurimonas.</title>
        <authorList>
            <person name="Henkel J.V."/>
            <person name="Laudan C."/>
            <person name="Werner J."/>
            <person name="Neu T."/>
            <person name="Plewe S."/>
            <person name="Sproer C."/>
            <person name="Bunk B."/>
            <person name="Schulz-Vogt H.N."/>
        </authorList>
    </citation>
    <scope>NUCLEOTIDE SEQUENCE [LARGE SCALE GENOMIC DNA]</scope>
    <source>
        <strain evidence="3 4">GD2</strain>
    </source>
</reference>
<gene>
    <name evidence="3" type="ORF">HUE88_07395</name>
</gene>
<dbReference type="GO" id="GO:0004672">
    <property type="term" value="F:protein kinase activity"/>
    <property type="evidence" value="ECO:0007669"/>
    <property type="project" value="UniProtKB-ARBA"/>
</dbReference>
<protein>
    <submittedName>
        <fullName evidence="3">Hpt domain-containing protein</fullName>
    </submittedName>
</protein>
<evidence type="ECO:0000256" key="1">
    <source>
        <dbReference type="PROSITE-ProRule" id="PRU00110"/>
    </source>
</evidence>
<dbReference type="InterPro" id="IPR036641">
    <property type="entry name" value="HPT_dom_sf"/>
</dbReference>
<evidence type="ECO:0000313" key="4">
    <source>
        <dbReference type="Proteomes" id="UP000593994"/>
    </source>
</evidence>
<dbReference type="GO" id="GO:0000160">
    <property type="term" value="P:phosphorelay signal transduction system"/>
    <property type="evidence" value="ECO:0007669"/>
    <property type="project" value="InterPro"/>
</dbReference>
<dbReference type="PROSITE" id="PS50894">
    <property type="entry name" value="HPT"/>
    <property type="match status" value="1"/>
</dbReference>
<dbReference type="SUPFAM" id="SSF47226">
    <property type="entry name" value="Histidine-containing phosphotransfer domain, HPT domain"/>
    <property type="match status" value="1"/>
</dbReference>
<dbReference type="Proteomes" id="UP000593994">
    <property type="component" value="Chromosome"/>
</dbReference>
<dbReference type="KEGG" id="sbal:HUE88_07395"/>
<evidence type="ECO:0000259" key="2">
    <source>
        <dbReference type="PROSITE" id="PS50894"/>
    </source>
</evidence>
<keyword evidence="4" id="KW-1185">Reference proteome</keyword>
<dbReference type="Pfam" id="PF01627">
    <property type="entry name" value="Hpt"/>
    <property type="match status" value="1"/>
</dbReference>
<dbReference type="Gene3D" id="1.20.120.160">
    <property type="entry name" value="HPT domain"/>
    <property type="match status" value="1"/>
</dbReference>
<dbReference type="InterPro" id="IPR008207">
    <property type="entry name" value="Sig_transdc_His_kin_Hpt_dom"/>
</dbReference>
<dbReference type="EMBL" id="CP054492">
    <property type="protein sequence ID" value="QOY50972.1"/>
    <property type="molecule type" value="Genomic_DNA"/>
</dbReference>
<feature type="domain" description="HPt" evidence="2">
    <location>
        <begin position="17"/>
        <end position="107"/>
    </location>
</feature>
<dbReference type="RefSeq" id="WP_194368091.1">
    <property type="nucleotide sequence ID" value="NZ_CP054492.1"/>
</dbReference>
<proteinExistence type="predicted"/>
<feature type="modified residue" description="Phosphohistidine" evidence="1">
    <location>
        <position position="56"/>
    </location>
</feature>
<sequence>MNYLINLKDIADELDFDVEDVEMIMDSFMEESKSNLKQLKIAVESNDIEQITQSSHAIKGSASNILLNDITSAAKEIEDNTREGNSIDYMGKYIKLEKLLQGLIDEE</sequence>
<keyword evidence="1" id="KW-0597">Phosphoprotein</keyword>
<name>A0A7S7LSZ4_9BACT</name>
<dbReference type="AlphaFoldDB" id="A0A7S7LSZ4"/>
<organism evidence="3 4">
    <name type="scientific">Candidatus Sulfurimonas baltica</name>
    <dbReference type="NCBI Taxonomy" id="2740404"/>
    <lineage>
        <taxon>Bacteria</taxon>
        <taxon>Pseudomonadati</taxon>
        <taxon>Campylobacterota</taxon>
        <taxon>Epsilonproteobacteria</taxon>
        <taxon>Campylobacterales</taxon>
        <taxon>Sulfurimonadaceae</taxon>
        <taxon>Sulfurimonas</taxon>
    </lineage>
</organism>
<evidence type="ECO:0000313" key="3">
    <source>
        <dbReference type="EMBL" id="QOY50972.1"/>
    </source>
</evidence>